<evidence type="ECO:0000313" key="2">
    <source>
        <dbReference type="EMBL" id="PMD15275.1"/>
    </source>
</evidence>
<evidence type="ECO:0000259" key="1">
    <source>
        <dbReference type="Pfam" id="PF21762"/>
    </source>
</evidence>
<dbReference type="InterPro" id="IPR040151">
    <property type="entry name" value="Gfd2/YDR514C-like"/>
</dbReference>
<name>A0A2J6PMM6_9HELO</name>
<proteinExistence type="predicted"/>
<protein>
    <recommendedName>
        <fullName evidence="1">Gfd2/YDR514C-like C-terminal domain-containing protein</fullName>
    </recommendedName>
</protein>
<dbReference type="InterPro" id="IPR036397">
    <property type="entry name" value="RNaseH_sf"/>
</dbReference>
<dbReference type="EMBL" id="KZ613514">
    <property type="protein sequence ID" value="PMD15275.1"/>
    <property type="molecule type" value="Genomic_DNA"/>
</dbReference>
<gene>
    <name evidence="2" type="ORF">NA56DRAFT_709949</name>
</gene>
<dbReference type="SUPFAM" id="SSF53098">
    <property type="entry name" value="Ribonuclease H-like"/>
    <property type="match status" value="1"/>
</dbReference>
<evidence type="ECO:0000313" key="3">
    <source>
        <dbReference type="Proteomes" id="UP000235672"/>
    </source>
</evidence>
<dbReference type="GO" id="GO:0003676">
    <property type="term" value="F:nucleic acid binding"/>
    <property type="evidence" value="ECO:0007669"/>
    <property type="project" value="InterPro"/>
</dbReference>
<dbReference type="AlphaFoldDB" id="A0A2J6PMM6"/>
<dbReference type="GO" id="GO:0005634">
    <property type="term" value="C:nucleus"/>
    <property type="evidence" value="ECO:0007669"/>
    <property type="project" value="TreeGrafter"/>
</dbReference>
<organism evidence="2 3">
    <name type="scientific">Hyaloscypha hepaticicola</name>
    <dbReference type="NCBI Taxonomy" id="2082293"/>
    <lineage>
        <taxon>Eukaryota</taxon>
        <taxon>Fungi</taxon>
        <taxon>Dikarya</taxon>
        <taxon>Ascomycota</taxon>
        <taxon>Pezizomycotina</taxon>
        <taxon>Leotiomycetes</taxon>
        <taxon>Helotiales</taxon>
        <taxon>Hyaloscyphaceae</taxon>
        <taxon>Hyaloscypha</taxon>
    </lineage>
</organism>
<dbReference type="OrthoDB" id="5953249at2759"/>
<dbReference type="Pfam" id="PF21762">
    <property type="entry name" value="DEDDh_C"/>
    <property type="match status" value="1"/>
</dbReference>
<dbReference type="PANTHER" id="PTHR28083">
    <property type="entry name" value="GOOD FOR FULL DBP5 ACTIVITY PROTEIN 2"/>
    <property type="match status" value="1"/>
</dbReference>
<dbReference type="Gene3D" id="3.30.420.10">
    <property type="entry name" value="Ribonuclease H-like superfamily/Ribonuclease H"/>
    <property type="match status" value="1"/>
</dbReference>
<dbReference type="InterPro" id="IPR012337">
    <property type="entry name" value="RNaseH-like_sf"/>
</dbReference>
<dbReference type="PANTHER" id="PTHR28083:SF1">
    <property type="entry name" value="GOOD FOR FULL DBP5 ACTIVITY PROTEIN 2"/>
    <property type="match status" value="1"/>
</dbReference>
<sequence length="221" mass="24698">MALRYTISNNGLQLLQDFLELTPHPSISDELRDVIFVAIDIENLGNIKQDSAQKLDSQVGIAILDTRILASSQPEKTILTSTTKNFLFGKTTTIRQQDILTTLESLVPRTRNIALIGHEFKHDLHVLQILKFDLQTSIFGILDTQKIASDLLPDNSSTLSDILQALQCPFDKLHTASNDAHFTLRALLLLAKKSYTHFLINTRNQDTLASIRAIAQVPVLE</sequence>
<keyword evidence="3" id="KW-1185">Reference proteome</keyword>
<feature type="domain" description="Gfd2/YDR514C-like C-terminal" evidence="1">
    <location>
        <begin position="81"/>
        <end position="189"/>
    </location>
</feature>
<reference evidence="2 3" key="1">
    <citation type="submission" date="2016-05" db="EMBL/GenBank/DDBJ databases">
        <title>A degradative enzymes factory behind the ericoid mycorrhizal symbiosis.</title>
        <authorList>
            <consortium name="DOE Joint Genome Institute"/>
            <person name="Martino E."/>
            <person name="Morin E."/>
            <person name="Grelet G."/>
            <person name="Kuo A."/>
            <person name="Kohler A."/>
            <person name="Daghino S."/>
            <person name="Barry K."/>
            <person name="Choi C."/>
            <person name="Cichocki N."/>
            <person name="Clum A."/>
            <person name="Copeland A."/>
            <person name="Hainaut M."/>
            <person name="Haridas S."/>
            <person name="Labutti K."/>
            <person name="Lindquist E."/>
            <person name="Lipzen A."/>
            <person name="Khouja H.-R."/>
            <person name="Murat C."/>
            <person name="Ohm R."/>
            <person name="Olson A."/>
            <person name="Spatafora J."/>
            <person name="Veneault-Fourrey C."/>
            <person name="Henrissat B."/>
            <person name="Grigoriev I."/>
            <person name="Martin F."/>
            <person name="Perotto S."/>
        </authorList>
    </citation>
    <scope>NUCLEOTIDE SEQUENCE [LARGE SCALE GENOMIC DNA]</scope>
    <source>
        <strain evidence="2 3">UAMH 7357</strain>
    </source>
</reference>
<dbReference type="InterPro" id="IPR048519">
    <property type="entry name" value="Gfd2/YDR514C-like_C"/>
</dbReference>
<accession>A0A2J6PMM6</accession>
<dbReference type="Proteomes" id="UP000235672">
    <property type="component" value="Unassembled WGS sequence"/>
</dbReference>